<protein>
    <submittedName>
        <fullName evidence="1">Chlorophyllase</fullName>
        <ecNumber evidence="1">3.1.1.14</ecNumber>
    </submittedName>
</protein>
<dbReference type="OrthoDB" id="2093222at2759"/>
<comment type="caution">
    <text evidence="1">The sequence shown here is derived from an EMBL/GenBank/DDBJ whole genome shotgun (WGS) entry which is preliminary data.</text>
</comment>
<dbReference type="PANTHER" id="PTHR33428:SF14">
    <property type="entry name" value="CARBOXYLESTERASE TYPE B DOMAIN-CONTAINING PROTEIN"/>
    <property type="match status" value="1"/>
</dbReference>
<name>A0A8B6DL62_MYTGA</name>
<reference evidence="1" key="1">
    <citation type="submission" date="2018-11" db="EMBL/GenBank/DDBJ databases">
        <authorList>
            <person name="Alioto T."/>
            <person name="Alioto T."/>
        </authorList>
    </citation>
    <scope>NUCLEOTIDE SEQUENCE</scope>
</reference>
<organism evidence="1 2">
    <name type="scientific">Mytilus galloprovincialis</name>
    <name type="common">Mediterranean mussel</name>
    <dbReference type="NCBI Taxonomy" id="29158"/>
    <lineage>
        <taxon>Eukaryota</taxon>
        <taxon>Metazoa</taxon>
        <taxon>Spiralia</taxon>
        <taxon>Lophotrochozoa</taxon>
        <taxon>Mollusca</taxon>
        <taxon>Bivalvia</taxon>
        <taxon>Autobranchia</taxon>
        <taxon>Pteriomorphia</taxon>
        <taxon>Mytilida</taxon>
        <taxon>Mytiloidea</taxon>
        <taxon>Mytilidae</taxon>
        <taxon>Mytilinae</taxon>
        <taxon>Mytilus</taxon>
    </lineage>
</organism>
<proteinExistence type="predicted"/>
<dbReference type="EC" id="3.1.1.14" evidence="1"/>
<dbReference type="Proteomes" id="UP000596742">
    <property type="component" value="Unassembled WGS sequence"/>
</dbReference>
<dbReference type="SUPFAM" id="SSF53474">
    <property type="entry name" value="alpha/beta-Hydrolases"/>
    <property type="match status" value="1"/>
</dbReference>
<dbReference type="GO" id="GO:0047746">
    <property type="term" value="F:chlorophyllase activity"/>
    <property type="evidence" value="ECO:0007669"/>
    <property type="project" value="UniProtKB-EC"/>
</dbReference>
<keyword evidence="1" id="KW-0378">Hydrolase</keyword>
<dbReference type="AlphaFoldDB" id="A0A8B6DL62"/>
<dbReference type="InterPro" id="IPR017395">
    <property type="entry name" value="Chlorophyllase-like"/>
</dbReference>
<dbReference type="InterPro" id="IPR029058">
    <property type="entry name" value="AB_hydrolase_fold"/>
</dbReference>
<evidence type="ECO:0000313" key="1">
    <source>
        <dbReference type="EMBL" id="VDI20085.1"/>
    </source>
</evidence>
<gene>
    <name evidence="1" type="ORF">MGAL_10B079977</name>
</gene>
<dbReference type="PANTHER" id="PTHR33428">
    <property type="entry name" value="CHLOROPHYLLASE-2, CHLOROPLASTIC"/>
    <property type="match status" value="1"/>
</dbReference>
<dbReference type="Gene3D" id="3.40.50.1820">
    <property type="entry name" value="alpha/beta hydrolase"/>
    <property type="match status" value="1"/>
</dbReference>
<dbReference type="EMBL" id="UYJE01003540">
    <property type="protein sequence ID" value="VDI20085.1"/>
    <property type="molecule type" value="Genomic_DNA"/>
</dbReference>
<accession>A0A8B6DL62</accession>
<keyword evidence="2" id="KW-1185">Reference proteome</keyword>
<evidence type="ECO:0000313" key="2">
    <source>
        <dbReference type="Proteomes" id="UP000596742"/>
    </source>
</evidence>
<dbReference type="Pfam" id="PF07224">
    <property type="entry name" value="Chlorophyllase"/>
    <property type="match status" value="1"/>
</dbReference>
<sequence length="309" mass="35090">MKYYCFALSPNCILGNNTYVDTGNPYTDRPLKVGGLTLSKTGQKSPLHTKVYFPLEPGFYPAVLFIGGFDTYVLAEYYETVLSRIASHGFFIFGIDYAFPLEKQNLINAGELKQDISKYFEQHAWLQHYMTNKTLGTVSWNSTALMCHSSGCDATLKMIREKPTMFTSTIFLEPVSFDVKEKVDIRMPAFMYGTELSTVGHQCVIPGFSYNKFYEIWECPKIVMEVANFGHCDILDTVPWTGCKDIHFCTITPNVTKLLEYKEFVQGATSSFLVSSLQGRTDAMKYITQKPLIPLRLLELRSDLNCTKN</sequence>